<dbReference type="EMBL" id="ML120579">
    <property type="protein sequence ID" value="RPA89443.1"/>
    <property type="molecule type" value="Genomic_DNA"/>
</dbReference>
<name>A0A3N4ITE1_9PEZI</name>
<proteinExistence type="predicted"/>
<protein>
    <submittedName>
        <fullName evidence="1">Uncharacterized protein</fullName>
    </submittedName>
</protein>
<evidence type="ECO:0000313" key="1">
    <source>
        <dbReference type="EMBL" id="RPA89443.1"/>
    </source>
</evidence>
<dbReference type="OrthoDB" id="5413892at2759"/>
<organism evidence="1 2">
    <name type="scientific">Choiromyces venosus 120613-1</name>
    <dbReference type="NCBI Taxonomy" id="1336337"/>
    <lineage>
        <taxon>Eukaryota</taxon>
        <taxon>Fungi</taxon>
        <taxon>Dikarya</taxon>
        <taxon>Ascomycota</taxon>
        <taxon>Pezizomycotina</taxon>
        <taxon>Pezizomycetes</taxon>
        <taxon>Pezizales</taxon>
        <taxon>Tuberaceae</taxon>
        <taxon>Choiromyces</taxon>
    </lineage>
</organism>
<dbReference type="AlphaFoldDB" id="A0A3N4ITE1"/>
<dbReference type="STRING" id="1336337.A0A3N4ITE1"/>
<dbReference type="Proteomes" id="UP000276215">
    <property type="component" value="Unassembled WGS sequence"/>
</dbReference>
<accession>A0A3N4ITE1</accession>
<keyword evidence="2" id="KW-1185">Reference proteome</keyword>
<reference evidence="1 2" key="1">
    <citation type="journal article" date="2018" name="Nat. Ecol. Evol.">
        <title>Pezizomycetes genomes reveal the molecular basis of ectomycorrhizal truffle lifestyle.</title>
        <authorList>
            <person name="Murat C."/>
            <person name="Payen T."/>
            <person name="Noel B."/>
            <person name="Kuo A."/>
            <person name="Morin E."/>
            <person name="Chen J."/>
            <person name="Kohler A."/>
            <person name="Krizsan K."/>
            <person name="Balestrini R."/>
            <person name="Da Silva C."/>
            <person name="Montanini B."/>
            <person name="Hainaut M."/>
            <person name="Levati E."/>
            <person name="Barry K.W."/>
            <person name="Belfiori B."/>
            <person name="Cichocki N."/>
            <person name="Clum A."/>
            <person name="Dockter R.B."/>
            <person name="Fauchery L."/>
            <person name="Guy J."/>
            <person name="Iotti M."/>
            <person name="Le Tacon F."/>
            <person name="Lindquist E.A."/>
            <person name="Lipzen A."/>
            <person name="Malagnac F."/>
            <person name="Mello A."/>
            <person name="Molinier V."/>
            <person name="Miyauchi S."/>
            <person name="Poulain J."/>
            <person name="Riccioni C."/>
            <person name="Rubini A."/>
            <person name="Sitrit Y."/>
            <person name="Splivallo R."/>
            <person name="Traeger S."/>
            <person name="Wang M."/>
            <person name="Zifcakova L."/>
            <person name="Wipf D."/>
            <person name="Zambonelli A."/>
            <person name="Paolocci F."/>
            <person name="Nowrousian M."/>
            <person name="Ottonello S."/>
            <person name="Baldrian P."/>
            <person name="Spatafora J.W."/>
            <person name="Henrissat B."/>
            <person name="Nagy L.G."/>
            <person name="Aury J.M."/>
            <person name="Wincker P."/>
            <person name="Grigoriev I.V."/>
            <person name="Bonfante P."/>
            <person name="Martin F.M."/>
        </authorList>
    </citation>
    <scope>NUCLEOTIDE SEQUENCE [LARGE SCALE GENOMIC DNA]</scope>
    <source>
        <strain evidence="1 2">120613-1</strain>
    </source>
</reference>
<gene>
    <name evidence="1" type="ORF">L873DRAFT_1849288</name>
</gene>
<sequence>MQQMQYGMQEQQAQIHQDISCFDHNNFMRLLNSSITHSDIHLQTLYDILNQPIEGFPQTGAHLRAFDVIGGQLKALLKVLDLPVDGDIEDCRRRFMKYIGLVREF</sequence>
<evidence type="ECO:0000313" key="2">
    <source>
        <dbReference type="Proteomes" id="UP000276215"/>
    </source>
</evidence>